<dbReference type="Proteomes" id="UP001595947">
    <property type="component" value="Unassembled WGS sequence"/>
</dbReference>
<evidence type="ECO:0000313" key="3">
    <source>
        <dbReference type="Proteomes" id="UP001595947"/>
    </source>
</evidence>
<feature type="transmembrane region" description="Helical" evidence="1">
    <location>
        <begin position="154"/>
        <end position="175"/>
    </location>
</feature>
<accession>A0ABV9YJ73</accession>
<dbReference type="InterPro" id="IPR039708">
    <property type="entry name" value="MT1774/Rv1733c-like"/>
</dbReference>
<dbReference type="EMBL" id="JBHSIV010000004">
    <property type="protein sequence ID" value="MFC5061692.1"/>
    <property type="molecule type" value="Genomic_DNA"/>
</dbReference>
<evidence type="ECO:0000256" key="1">
    <source>
        <dbReference type="SAM" id="Phobius"/>
    </source>
</evidence>
<gene>
    <name evidence="2" type="ORF">ACFPBZ_05715</name>
</gene>
<sequence length="203" mass="21274">MVTGGGIDRLRGVLFPRPSALRRRSDRIETAVHRLAVLVLVLMVPVVVVLGQAGARHAADVAATVRATAHPVVATAGTAPPPVADPAMAYGGALLAVPVTWVGDDLRVHSATMPLGPAVDAGRQVPLWVDADDRPVDPPASAGDATAEGVIDGVAVLVATLAVLVGLLVGVRTALDRGRLRKWDADWWAFVHRRRDGTRPGDW</sequence>
<keyword evidence="1" id="KW-0812">Transmembrane</keyword>
<evidence type="ECO:0008006" key="4">
    <source>
        <dbReference type="Google" id="ProtNLM"/>
    </source>
</evidence>
<keyword evidence="1" id="KW-0472">Membrane</keyword>
<name>A0ABV9YJ73_9PSEU</name>
<organism evidence="2 3">
    <name type="scientific">Actinomycetospora atypica</name>
    <dbReference type="NCBI Taxonomy" id="1290095"/>
    <lineage>
        <taxon>Bacteria</taxon>
        <taxon>Bacillati</taxon>
        <taxon>Actinomycetota</taxon>
        <taxon>Actinomycetes</taxon>
        <taxon>Pseudonocardiales</taxon>
        <taxon>Pseudonocardiaceae</taxon>
        <taxon>Actinomycetospora</taxon>
    </lineage>
</organism>
<keyword evidence="1" id="KW-1133">Transmembrane helix</keyword>
<dbReference type="RefSeq" id="WP_378035042.1">
    <property type="nucleotide sequence ID" value="NZ_JBHSIV010000004.1"/>
</dbReference>
<dbReference type="PANTHER" id="PTHR42305">
    <property type="entry name" value="MEMBRANE PROTEIN RV1733C-RELATED"/>
    <property type="match status" value="1"/>
</dbReference>
<keyword evidence="3" id="KW-1185">Reference proteome</keyword>
<comment type="caution">
    <text evidence="2">The sequence shown here is derived from an EMBL/GenBank/DDBJ whole genome shotgun (WGS) entry which is preliminary data.</text>
</comment>
<protein>
    <recommendedName>
        <fullName evidence="4">Transmembrane protein</fullName>
    </recommendedName>
</protein>
<feature type="transmembrane region" description="Helical" evidence="1">
    <location>
        <begin position="31"/>
        <end position="51"/>
    </location>
</feature>
<evidence type="ECO:0000313" key="2">
    <source>
        <dbReference type="EMBL" id="MFC5061692.1"/>
    </source>
</evidence>
<reference evidence="3" key="1">
    <citation type="journal article" date="2019" name="Int. J. Syst. Evol. Microbiol.">
        <title>The Global Catalogue of Microorganisms (GCM) 10K type strain sequencing project: providing services to taxonomists for standard genome sequencing and annotation.</title>
        <authorList>
            <consortium name="The Broad Institute Genomics Platform"/>
            <consortium name="The Broad Institute Genome Sequencing Center for Infectious Disease"/>
            <person name="Wu L."/>
            <person name="Ma J."/>
        </authorList>
    </citation>
    <scope>NUCLEOTIDE SEQUENCE [LARGE SCALE GENOMIC DNA]</scope>
    <source>
        <strain evidence="3">CGMCC 4.7093</strain>
    </source>
</reference>
<dbReference type="PANTHER" id="PTHR42305:SF1">
    <property type="entry name" value="MEMBRANE PROTEIN RV1733C-RELATED"/>
    <property type="match status" value="1"/>
</dbReference>
<proteinExistence type="predicted"/>